<dbReference type="AlphaFoldDB" id="X0WBZ2"/>
<organism evidence="1">
    <name type="scientific">marine sediment metagenome</name>
    <dbReference type="NCBI Taxonomy" id="412755"/>
    <lineage>
        <taxon>unclassified sequences</taxon>
        <taxon>metagenomes</taxon>
        <taxon>ecological metagenomes</taxon>
    </lineage>
</organism>
<comment type="caution">
    <text evidence="1">The sequence shown here is derived from an EMBL/GenBank/DDBJ whole genome shotgun (WGS) entry which is preliminary data.</text>
</comment>
<accession>X0WBZ2</accession>
<proteinExistence type="predicted"/>
<name>X0WBZ2_9ZZZZ</name>
<reference evidence="1" key="1">
    <citation type="journal article" date="2014" name="Front. Microbiol.">
        <title>High frequency of phylogenetically diverse reductive dehalogenase-homologous genes in deep subseafloor sedimentary metagenomes.</title>
        <authorList>
            <person name="Kawai M."/>
            <person name="Futagami T."/>
            <person name="Toyoda A."/>
            <person name="Takaki Y."/>
            <person name="Nishi S."/>
            <person name="Hori S."/>
            <person name="Arai W."/>
            <person name="Tsubouchi T."/>
            <person name="Morono Y."/>
            <person name="Uchiyama I."/>
            <person name="Ito T."/>
            <person name="Fujiyama A."/>
            <person name="Inagaki F."/>
            <person name="Takami H."/>
        </authorList>
    </citation>
    <scope>NUCLEOTIDE SEQUENCE</scope>
    <source>
        <strain evidence="1">Expedition CK06-06</strain>
    </source>
</reference>
<evidence type="ECO:0000313" key="1">
    <source>
        <dbReference type="EMBL" id="GAG10196.1"/>
    </source>
</evidence>
<dbReference type="EMBL" id="BARS01022012">
    <property type="protein sequence ID" value="GAG10196.1"/>
    <property type="molecule type" value="Genomic_DNA"/>
</dbReference>
<sequence length="97" mass="11532">YVPDTELTSQMVHSSMVNGYMYLIKGETITKAYERNASEQIYYPFDTDKPISKTDLRLMLNHFSQESIEDFEKCIELKNLYDRIDKQSRAKTYKNEM</sequence>
<feature type="non-terminal residue" evidence="1">
    <location>
        <position position="1"/>
    </location>
</feature>
<protein>
    <submittedName>
        <fullName evidence="1">Uncharacterized protein</fullName>
    </submittedName>
</protein>
<gene>
    <name evidence="1" type="ORF">S01H1_35243</name>
</gene>